<evidence type="ECO:0000313" key="3">
    <source>
        <dbReference type="EMBL" id="PXV75064.1"/>
    </source>
</evidence>
<evidence type="ECO:0000259" key="2">
    <source>
        <dbReference type="Pfam" id="PF00884"/>
    </source>
</evidence>
<evidence type="ECO:0000313" key="4">
    <source>
        <dbReference type="Proteomes" id="UP000247780"/>
    </source>
</evidence>
<keyword evidence="1" id="KW-1133">Transmembrane helix</keyword>
<accession>A0ABX5M584</accession>
<keyword evidence="1" id="KW-0812">Transmembrane</keyword>
<name>A0ABX5M584_9PROT</name>
<keyword evidence="1" id="KW-0472">Membrane</keyword>
<organism evidence="3 4">
    <name type="scientific">Nitrosomonas eutropha</name>
    <dbReference type="NCBI Taxonomy" id="916"/>
    <lineage>
        <taxon>Bacteria</taxon>
        <taxon>Pseudomonadati</taxon>
        <taxon>Pseudomonadota</taxon>
        <taxon>Betaproteobacteria</taxon>
        <taxon>Nitrosomonadales</taxon>
        <taxon>Nitrosomonadaceae</taxon>
        <taxon>Nitrosomonas</taxon>
    </lineage>
</organism>
<gene>
    <name evidence="3" type="ORF">C8R14_1397</name>
</gene>
<dbReference type="Proteomes" id="UP000247780">
    <property type="component" value="Unassembled WGS sequence"/>
</dbReference>
<sequence>MVPESEFISILAALLTGLMLSVGIEQFMIPRPPLRRHWAAWALHGGLWLLAYALIVLLLGRPWFSAAVVSAFLLMLVLVNNAKVNALYEPFVFQDYEYFTDAIRHPRLYIPFLGWGKFLGSATGFVLAVAIGFWGESTPAQRWMLSGQLGAIVVIFFLGLLLLLAGRQKKLPVSFNPERDVCALGLLASLWRYAEEERAPLAAVSPFGFHVHRKSDNDLPHLVAVQSESFFDPRSLYPGIFSGMLAEFDRLKGDAVAYGKLKVPAWGANTVRTEFAFLSGIGDDKLGVHRFNPYRAIAAASDVSSLAAYLKCLGYRTICIHPYPASFYRRNRVYPAWILTNLWIYVPLTGCSAMALILATLP</sequence>
<dbReference type="Gene3D" id="3.40.720.10">
    <property type="entry name" value="Alkaline Phosphatase, subunit A"/>
    <property type="match status" value="1"/>
</dbReference>
<feature type="transmembrane region" description="Helical" evidence="1">
    <location>
        <begin position="6"/>
        <end position="29"/>
    </location>
</feature>
<feature type="transmembrane region" description="Helical" evidence="1">
    <location>
        <begin position="66"/>
        <end position="88"/>
    </location>
</feature>
<dbReference type="InterPro" id="IPR000917">
    <property type="entry name" value="Sulfatase_N"/>
</dbReference>
<feature type="transmembrane region" description="Helical" evidence="1">
    <location>
        <begin position="108"/>
        <end position="133"/>
    </location>
</feature>
<dbReference type="EMBL" id="QICQ01000039">
    <property type="protein sequence ID" value="PXV75064.1"/>
    <property type="molecule type" value="Genomic_DNA"/>
</dbReference>
<feature type="transmembrane region" description="Helical" evidence="1">
    <location>
        <begin position="336"/>
        <end position="361"/>
    </location>
</feature>
<comment type="caution">
    <text evidence="3">The sequence shown here is derived from an EMBL/GenBank/DDBJ whole genome shotgun (WGS) entry which is preliminary data.</text>
</comment>
<evidence type="ECO:0000256" key="1">
    <source>
        <dbReference type="SAM" id="Phobius"/>
    </source>
</evidence>
<protein>
    <submittedName>
        <fullName evidence="3">Sulfatase-like protein</fullName>
    </submittedName>
</protein>
<reference evidence="3 4" key="1">
    <citation type="submission" date="2018-04" db="EMBL/GenBank/DDBJ databases">
        <title>Active sludge and wastewater microbial communities from Klosterneuburg, Austria.</title>
        <authorList>
            <person name="Wagner M."/>
        </authorList>
    </citation>
    <scope>NUCLEOTIDE SEQUENCE [LARGE SCALE GENOMIC DNA]</scope>
    <source>
        <strain evidence="3 4">Nm 57</strain>
    </source>
</reference>
<feature type="transmembrane region" description="Helical" evidence="1">
    <location>
        <begin position="41"/>
        <end position="60"/>
    </location>
</feature>
<keyword evidence="4" id="KW-1185">Reference proteome</keyword>
<proteinExistence type="predicted"/>
<dbReference type="InterPro" id="IPR017850">
    <property type="entry name" value="Alkaline_phosphatase_core_sf"/>
</dbReference>
<dbReference type="Pfam" id="PF00884">
    <property type="entry name" value="Sulfatase"/>
    <property type="match status" value="1"/>
</dbReference>
<feature type="transmembrane region" description="Helical" evidence="1">
    <location>
        <begin position="145"/>
        <end position="165"/>
    </location>
</feature>
<feature type="domain" description="Sulfatase N-terminal" evidence="2">
    <location>
        <begin position="220"/>
        <end position="337"/>
    </location>
</feature>